<evidence type="ECO:0000313" key="2">
    <source>
        <dbReference type="Proteomes" id="UP000176604"/>
    </source>
</evidence>
<sequence length="136" mass="16188">MIPHHTKIGILTGTSYGEVMRHARAVYEPIRKRTKRKPYVRSSYFKKQKVFIDLFWEHLHQKNPRDRFRRLKYFAAALEVIRESRNHPLSSDNPHALSEILHRFAGITKEGELFYAQVKEDKRSGRKYFISCFPAI</sequence>
<gene>
    <name evidence="1" type="ORF">A3J43_04305</name>
</gene>
<protein>
    <submittedName>
        <fullName evidence="1">Uncharacterized protein</fullName>
    </submittedName>
</protein>
<comment type="caution">
    <text evidence="1">The sequence shown here is derived from an EMBL/GenBank/DDBJ whole genome shotgun (WGS) entry which is preliminary data.</text>
</comment>
<dbReference type="Proteomes" id="UP000176604">
    <property type="component" value="Unassembled WGS sequence"/>
</dbReference>
<dbReference type="AlphaFoldDB" id="A0A1F7UJ88"/>
<name>A0A1F7UJ88_9BACT</name>
<organism evidence="1 2">
    <name type="scientific">Candidatus Uhrbacteria bacterium RIFCSPHIGHO2_12_FULL_54_23</name>
    <dbReference type="NCBI Taxonomy" id="1802397"/>
    <lineage>
        <taxon>Bacteria</taxon>
        <taxon>Candidatus Uhriibacteriota</taxon>
    </lineage>
</organism>
<dbReference type="EMBL" id="MGEF01000051">
    <property type="protein sequence ID" value="OGL77798.1"/>
    <property type="molecule type" value="Genomic_DNA"/>
</dbReference>
<evidence type="ECO:0000313" key="1">
    <source>
        <dbReference type="EMBL" id="OGL77798.1"/>
    </source>
</evidence>
<reference evidence="1 2" key="1">
    <citation type="journal article" date="2016" name="Nat. Commun.">
        <title>Thousands of microbial genomes shed light on interconnected biogeochemical processes in an aquifer system.</title>
        <authorList>
            <person name="Anantharaman K."/>
            <person name="Brown C.T."/>
            <person name="Hug L.A."/>
            <person name="Sharon I."/>
            <person name="Castelle C.J."/>
            <person name="Probst A.J."/>
            <person name="Thomas B.C."/>
            <person name="Singh A."/>
            <person name="Wilkins M.J."/>
            <person name="Karaoz U."/>
            <person name="Brodie E.L."/>
            <person name="Williams K.H."/>
            <person name="Hubbard S.S."/>
            <person name="Banfield J.F."/>
        </authorList>
    </citation>
    <scope>NUCLEOTIDE SEQUENCE [LARGE SCALE GENOMIC DNA]</scope>
</reference>
<accession>A0A1F7UJ88</accession>
<proteinExistence type="predicted"/>